<dbReference type="InterPro" id="IPR040911">
    <property type="entry name" value="Exostosin_GT47"/>
</dbReference>
<evidence type="ECO:0000313" key="5">
    <source>
        <dbReference type="EMBL" id="PJF20128.1"/>
    </source>
</evidence>
<feature type="signal peptide" evidence="3">
    <location>
        <begin position="1"/>
        <end position="15"/>
    </location>
</feature>
<evidence type="ECO:0000313" key="6">
    <source>
        <dbReference type="Proteomes" id="UP000240830"/>
    </source>
</evidence>
<feature type="chain" id="PRO_5014158205" evidence="3">
    <location>
        <begin position="16"/>
        <end position="405"/>
    </location>
</feature>
<dbReference type="EMBL" id="MTSL01000006">
    <property type="protein sequence ID" value="PJF20128.1"/>
    <property type="molecule type" value="Genomic_DNA"/>
</dbReference>
<sequence length="405" mass="47292">MRLACFAALLPLVSTWWTTEDVPMPKVYIYTIPETLLHRDYHMDYSSCHHYFYAIELALPTLLTASRFVQTASTLHDAAQADYFLVPQYSTCYYHRCKVDHDPEVCRGKTAEYLTAILDHVEEEYPFWQRKQGRDHLFVFSWDWGVHVLGEKDESVARNRVASSIHLTLLGMAHKDHRQVFDPHKDISIPPLGEYRHVETLPRPAQRTIFAYFRGSITNEYEYSLGIRQRLLKYGKEDPAHYFIRTEHSAFYWHELINARYALCPLGWSHWSPRLFDAIEAGAIPVIIADEWDVAFNRTIVDFREFTVRVPQRDIGRLTEILKAIPQAEEERMRSRMKKVAHRFAYHPVPQKDDATESLMQILAKRPLPQVENIVLDLGNASDGEYTHSGEEHDEEDEDSLNDEL</sequence>
<evidence type="ECO:0000256" key="2">
    <source>
        <dbReference type="SAM" id="MobiDB-lite"/>
    </source>
</evidence>
<keyword evidence="6" id="KW-1185">Reference proteome</keyword>
<feature type="compositionally biased region" description="Acidic residues" evidence="2">
    <location>
        <begin position="392"/>
        <end position="405"/>
    </location>
</feature>
<dbReference type="GO" id="GO:0016757">
    <property type="term" value="F:glycosyltransferase activity"/>
    <property type="evidence" value="ECO:0007669"/>
    <property type="project" value="InterPro"/>
</dbReference>
<organism evidence="5 6">
    <name type="scientific">Paramicrosporidium saccamoebae</name>
    <dbReference type="NCBI Taxonomy" id="1246581"/>
    <lineage>
        <taxon>Eukaryota</taxon>
        <taxon>Fungi</taxon>
        <taxon>Fungi incertae sedis</taxon>
        <taxon>Cryptomycota</taxon>
        <taxon>Cryptomycota incertae sedis</taxon>
        <taxon>Paramicrosporidium</taxon>
    </lineage>
</organism>
<accession>A0A2H9TQU8</accession>
<dbReference type="PANTHER" id="PTHR11062:SF281">
    <property type="entry name" value="EXOSTOSIN-LIKE 2"/>
    <property type="match status" value="1"/>
</dbReference>
<dbReference type="InterPro" id="IPR004263">
    <property type="entry name" value="Exostosin"/>
</dbReference>
<protein>
    <submittedName>
        <fullName evidence="5">Glycosyltransferase family 47 protein</fullName>
    </submittedName>
</protein>
<comment type="caution">
    <text evidence="5">The sequence shown here is derived from an EMBL/GenBank/DDBJ whole genome shotgun (WGS) entry which is preliminary data.</text>
</comment>
<dbReference type="OrthoDB" id="2141006at2759"/>
<dbReference type="Pfam" id="PF03016">
    <property type="entry name" value="Exostosin_GT47"/>
    <property type="match status" value="1"/>
</dbReference>
<keyword evidence="5" id="KW-0808">Transferase</keyword>
<name>A0A2H9TQU8_9FUNG</name>
<evidence type="ECO:0000259" key="4">
    <source>
        <dbReference type="Pfam" id="PF03016"/>
    </source>
</evidence>
<evidence type="ECO:0000256" key="1">
    <source>
        <dbReference type="ARBA" id="ARBA00010271"/>
    </source>
</evidence>
<dbReference type="STRING" id="1246581.A0A2H9TQU8"/>
<dbReference type="AlphaFoldDB" id="A0A2H9TQU8"/>
<gene>
    <name evidence="5" type="ORF">PSACC_00059</name>
</gene>
<comment type="similarity">
    <text evidence="1">Belongs to the glycosyltransferase 47 family.</text>
</comment>
<dbReference type="Proteomes" id="UP000240830">
    <property type="component" value="Unassembled WGS sequence"/>
</dbReference>
<evidence type="ECO:0000256" key="3">
    <source>
        <dbReference type="SAM" id="SignalP"/>
    </source>
</evidence>
<reference evidence="5 6" key="1">
    <citation type="submission" date="2016-10" db="EMBL/GenBank/DDBJ databases">
        <title>The genome of Paramicrosporidium saccamoebae is the missing link in understanding Cryptomycota and Microsporidia evolution.</title>
        <authorList>
            <person name="Quandt C.A."/>
            <person name="Beaudet D."/>
            <person name="Corsaro D."/>
            <person name="Michel R."/>
            <person name="Corradi N."/>
            <person name="James T."/>
        </authorList>
    </citation>
    <scope>NUCLEOTIDE SEQUENCE [LARGE SCALE GENOMIC DNA]</scope>
    <source>
        <strain evidence="5 6">KSL3</strain>
    </source>
</reference>
<dbReference type="PANTHER" id="PTHR11062">
    <property type="entry name" value="EXOSTOSIN HEPARAN SULFATE GLYCOSYLTRANSFERASE -RELATED"/>
    <property type="match status" value="1"/>
</dbReference>
<feature type="domain" description="Exostosin GT47" evidence="4">
    <location>
        <begin position="26"/>
        <end position="324"/>
    </location>
</feature>
<keyword evidence="3" id="KW-0732">Signal</keyword>
<proteinExistence type="inferred from homology"/>
<feature type="region of interest" description="Disordered" evidence="2">
    <location>
        <begin position="379"/>
        <end position="405"/>
    </location>
</feature>